<evidence type="ECO:0000256" key="1">
    <source>
        <dbReference type="ARBA" id="ARBA00022679"/>
    </source>
</evidence>
<dbReference type="GO" id="GO:0008410">
    <property type="term" value="F:CoA-transferase activity"/>
    <property type="evidence" value="ECO:0007669"/>
    <property type="project" value="TreeGrafter"/>
</dbReference>
<dbReference type="OrthoDB" id="7208981at2"/>
<evidence type="ECO:0000313" key="2">
    <source>
        <dbReference type="EMBL" id="ETX13372.1"/>
    </source>
</evidence>
<dbReference type="InterPro" id="IPR050483">
    <property type="entry name" value="CoA-transferase_III_domain"/>
</dbReference>
<dbReference type="EMBL" id="JALZ01000028">
    <property type="protein sequence ID" value="ETX13372.1"/>
    <property type="molecule type" value="Genomic_DNA"/>
</dbReference>
<reference evidence="2 3" key="1">
    <citation type="submission" date="2014-01" db="EMBL/GenBank/DDBJ databases">
        <title>Roseivivax halodurans JCM 10272 Genome Sequencing.</title>
        <authorList>
            <person name="Lai Q."/>
            <person name="Li G."/>
            <person name="Shao Z."/>
        </authorList>
    </citation>
    <scope>NUCLEOTIDE SEQUENCE [LARGE SCALE GENOMIC DNA]</scope>
    <source>
        <strain evidence="2 3">JCM 10272</strain>
    </source>
</reference>
<dbReference type="PATRIC" id="fig|1449350.3.peg.3460"/>
<proteinExistence type="predicted"/>
<dbReference type="Gene3D" id="3.40.50.10540">
    <property type="entry name" value="Crotonobetainyl-coa:carnitine coa-transferase, domain 1"/>
    <property type="match status" value="1"/>
</dbReference>
<dbReference type="InterPro" id="IPR023606">
    <property type="entry name" value="CoA-Trfase_III_dom_1_sf"/>
</dbReference>
<comment type="caution">
    <text evidence="2">The sequence shown here is derived from an EMBL/GenBank/DDBJ whole genome shotgun (WGS) entry which is preliminary data.</text>
</comment>
<protein>
    <submittedName>
        <fullName evidence="2">CoA-transferase</fullName>
    </submittedName>
</protein>
<dbReference type="PANTHER" id="PTHR48207">
    <property type="entry name" value="SUCCINATE--HYDROXYMETHYLGLUTARATE COA-TRANSFERASE"/>
    <property type="match status" value="1"/>
</dbReference>
<dbReference type="eggNOG" id="COG1804">
    <property type="taxonomic scope" value="Bacteria"/>
</dbReference>
<name>X7EBR1_9RHOB</name>
<accession>X7EBR1</accession>
<dbReference type="InterPro" id="IPR044855">
    <property type="entry name" value="CoA-Trfase_III_dom3_sf"/>
</dbReference>
<dbReference type="Pfam" id="PF02515">
    <property type="entry name" value="CoA_transf_3"/>
    <property type="match status" value="1"/>
</dbReference>
<dbReference type="InterPro" id="IPR003673">
    <property type="entry name" value="CoA-Trfase_fam_III"/>
</dbReference>
<dbReference type="SUPFAM" id="SSF89796">
    <property type="entry name" value="CoA-transferase family III (CaiB/BaiF)"/>
    <property type="match status" value="1"/>
</dbReference>
<keyword evidence="3" id="KW-1185">Reference proteome</keyword>
<dbReference type="PANTHER" id="PTHR48207:SF4">
    <property type="entry name" value="BLL6097 PROTEIN"/>
    <property type="match status" value="1"/>
</dbReference>
<dbReference type="AlphaFoldDB" id="X7EBR1"/>
<gene>
    <name evidence="2" type="ORF">OCH239_10655</name>
</gene>
<organism evidence="2 3">
    <name type="scientific">Roseivivax halodurans JCM 10272</name>
    <dbReference type="NCBI Taxonomy" id="1449350"/>
    <lineage>
        <taxon>Bacteria</taxon>
        <taxon>Pseudomonadati</taxon>
        <taxon>Pseudomonadota</taxon>
        <taxon>Alphaproteobacteria</taxon>
        <taxon>Rhodobacterales</taxon>
        <taxon>Roseobacteraceae</taxon>
        <taxon>Roseivivax</taxon>
    </lineage>
</organism>
<sequence length="403" mass="43516">MKPAFAGLRVIDTTHVLAGPFASYQLGLLGAEVIKVENPSDPDQARFQGTDQDLVRAGMGTSFLAQGAGKRCLALDLKTPAGRDAMVRLAASADVFVENYRPGAFEEIGLGYDRLSAANPRLIYCSVSAFGASGPRREETGYDNVIQAFSGIMDLTGFGDGRALKCGAPVIDYATGLTAAFAISGALFQREREGQGQHIDVSMLDVAMTLMTSHCTDFLQSGTHPRPNGNEFGFATLGMYRAADADLMIAASNLRQERRLWTALGREDRAKPDNFARIEAYAEDRAILAGIIGARPAAHWEDFLRKNRVPASRVRRMEEALYDDQLRDREQNLTLSDPSGRLDGLQVVGPAFRMSGRRAEPPLPPQPVGAQNAEILRDLGLSDAEVEALCVAGVVRTTANAEP</sequence>
<keyword evidence="1 2" id="KW-0808">Transferase</keyword>
<dbReference type="STRING" id="1449350.OCH239_10655"/>
<dbReference type="RefSeq" id="WP_037265236.1">
    <property type="nucleotide sequence ID" value="NZ_JALZ01000028.1"/>
</dbReference>
<dbReference type="Gene3D" id="3.30.1540.10">
    <property type="entry name" value="formyl-coa transferase, domain 3"/>
    <property type="match status" value="1"/>
</dbReference>
<dbReference type="Proteomes" id="UP000022447">
    <property type="component" value="Unassembled WGS sequence"/>
</dbReference>
<evidence type="ECO:0000313" key="3">
    <source>
        <dbReference type="Proteomes" id="UP000022447"/>
    </source>
</evidence>